<accession>A0A318RFD8</accession>
<dbReference type="EMBL" id="QJSP01000021">
    <property type="protein sequence ID" value="PYE12586.1"/>
    <property type="molecule type" value="Genomic_DNA"/>
</dbReference>
<dbReference type="Gene3D" id="1.10.10.1320">
    <property type="entry name" value="Anti-sigma factor, zinc-finger domain"/>
    <property type="match status" value="1"/>
</dbReference>
<organism evidence="4 5">
    <name type="scientific">Williamsia limnetica</name>
    <dbReference type="NCBI Taxonomy" id="882452"/>
    <lineage>
        <taxon>Bacteria</taxon>
        <taxon>Bacillati</taxon>
        <taxon>Actinomycetota</taxon>
        <taxon>Actinomycetes</taxon>
        <taxon>Mycobacteriales</taxon>
        <taxon>Nocardiaceae</taxon>
        <taxon>Williamsia</taxon>
    </lineage>
</organism>
<feature type="region of interest" description="Disordered" evidence="3">
    <location>
        <begin position="125"/>
        <end position="167"/>
    </location>
</feature>
<sequence>MDERTPEDPRTEKPEHDDAKGLRNRRRVLGWLPASSMVSQNKNYRAPGSAGGRKFLSTEHLATEAVAAYVDGELRMNAHLRASGHLQVCPQCRAEVEAQSAARAALRRSGEVTMPARLLGELNQIPTREIDIRTTDGGSHDDPRRGDESPLDAPGFPVHRGQRRRNR</sequence>
<comment type="caution">
    <text evidence="4">The sequence shown here is derived from an EMBL/GenBank/DDBJ whole genome shotgun (WGS) entry which is preliminary data.</text>
</comment>
<dbReference type="InterPro" id="IPR041916">
    <property type="entry name" value="Anti_sigma_zinc_sf"/>
</dbReference>
<dbReference type="OrthoDB" id="4425192at2"/>
<evidence type="ECO:0000256" key="2">
    <source>
        <dbReference type="ARBA" id="ARBA00023163"/>
    </source>
</evidence>
<feature type="compositionally biased region" description="Basic and acidic residues" evidence="3">
    <location>
        <begin position="1"/>
        <end position="21"/>
    </location>
</feature>
<evidence type="ECO:0000256" key="1">
    <source>
        <dbReference type="ARBA" id="ARBA00023015"/>
    </source>
</evidence>
<dbReference type="RefSeq" id="WP_110472434.1">
    <property type="nucleotide sequence ID" value="NZ_QJSP01000021.1"/>
</dbReference>
<evidence type="ECO:0000313" key="4">
    <source>
        <dbReference type="EMBL" id="PYE12586.1"/>
    </source>
</evidence>
<keyword evidence="5" id="KW-1185">Reference proteome</keyword>
<feature type="region of interest" description="Disordered" evidence="3">
    <location>
        <begin position="1"/>
        <end position="25"/>
    </location>
</feature>
<proteinExistence type="predicted"/>
<keyword evidence="2" id="KW-0804">Transcription</keyword>
<feature type="compositionally biased region" description="Basic and acidic residues" evidence="3">
    <location>
        <begin position="128"/>
        <end position="148"/>
    </location>
</feature>
<dbReference type="Proteomes" id="UP000247591">
    <property type="component" value="Unassembled WGS sequence"/>
</dbReference>
<name>A0A318RFD8_WILLI</name>
<evidence type="ECO:0000313" key="5">
    <source>
        <dbReference type="Proteomes" id="UP000247591"/>
    </source>
</evidence>
<keyword evidence="1" id="KW-0805">Transcription regulation</keyword>
<evidence type="ECO:0000256" key="3">
    <source>
        <dbReference type="SAM" id="MobiDB-lite"/>
    </source>
</evidence>
<reference evidence="4 5" key="1">
    <citation type="submission" date="2018-06" db="EMBL/GenBank/DDBJ databases">
        <title>Genomic Encyclopedia of Type Strains, Phase IV (KMG-IV): sequencing the most valuable type-strain genomes for metagenomic binning, comparative biology and taxonomic classification.</title>
        <authorList>
            <person name="Goeker M."/>
        </authorList>
    </citation>
    <scope>NUCLEOTIDE SEQUENCE [LARGE SCALE GENOMIC DNA]</scope>
    <source>
        <strain evidence="4 5">DSM 45521</strain>
    </source>
</reference>
<protein>
    <submittedName>
        <fullName evidence="4">Uncharacterized protein</fullName>
    </submittedName>
</protein>
<dbReference type="AlphaFoldDB" id="A0A318RFD8"/>
<gene>
    <name evidence="4" type="ORF">DFR67_12116</name>
</gene>